<feature type="signal peptide" evidence="1">
    <location>
        <begin position="1"/>
        <end position="19"/>
    </location>
</feature>
<accession>A0AAD7H767</accession>
<dbReference type="EMBL" id="JARKIB010000340">
    <property type="protein sequence ID" value="KAJ7713621.1"/>
    <property type="molecule type" value="Genomic_DNA"/>
</dbReference>
<evidence type="ECO:0000313" key="3">
    <source>
        <dbReference type="Proteomes" id="UP001215598"/>
    </source>
</evidence>
<gene>
    <name evidence="2" type="ORF">B0H16DRAFT_1899465</name>
</gene>
<name>A0AAD7H767_9AGAR</name>
<comment type="caution">
    <text evidence="2">The sequence shown here is derived from an EMBL/GenBank/DDBJ whole genome shotgun (WGS) entry which is preliminary data.</text>
</comment>
<keyword evidence="1" id="KW-0732">Signal</keyword>
<proteinExistence type="predicted"/>
<organism evidence="2 3">
    <name type="scientific">Mycena metata</name>
    <dbReference type="NCBI Taxonomy" id="1033252"/>
    <lineage>
        <taxon>Eukaryota</taxon>
        <taxon>Fungi</taxon>
        <taxon>Dikarya</taxon>
        <taxon>Basidiomycota</taxon>
        <taxon>Agaricomycotina</taxon>
        <taxon>Agaricomycetes</taxon>
        <taxon>Agaricomycetidae</taxon>
        <taxon>Agaricales</taxon>
        <taxon>Marasmiineae</taxon>
        <taxon>Mycenaceae</taxon>
        <taxon>Mycena</taxon>
    </lineage>
</organism>
<evidence type="ECO:0000313" key="2">
    <source>
        <dbReference type="EMBL" id="KAJ7713621.1"/>
    </source>
</evidence>
<evidence type="ECO:0000256" key="1">
    <source>
        <dbReference type="SAM" id="SignalP"/>
    </source>
</evidence>
<sequence>MMMSKTSVFFALLSATLTASSVIRAPSSLSLSPSVSKGPSSDSIFPPTIIFTTCFDDNFGDCTDWGIANLRRATPAAAPLGCNTDLASGVSSVEVRDTATTCTLYTSTTCSGRSLFLTFDNGTIPALSAFDFDNVANSFNCIGV</sequence>
<protein>
    <submittedName>
        <fullName evidence="2">Uncharacterized protein</fullName>
    </submittedName>
</protein>
<keyword evidence="3" id="KW-1185">Reference proteome</keyword>
<dbReference type="Proteomes" id="UP001215598">
    <property type="component" value="Unassembled WGS sequence"/>
</dbReference>
<feature type="chain" id="PRO_5042007119" evidence="1">
    <location>
        <begin position="20"/>
        <end position="144"/>
    </location>
</feature>
<dbReference type="AlphaFoldDB" id="A0AAD7H767"/>
<reference evidence="2" key="1">
    <citation type="submission" date="2023-03" db="EMBL/GenBank/DDBJ databases">
        <title>Massive genome expansion in bonnet fungi (Mycena s.s.) driven by repeated elements and novel gene families across ecological guilds.</title>
        <authorList>
            <consortium name="Lawrence Berkeley National Laboratory"/>
            <person name="Harder C.B."/>
            <person name="Miyauchi S."/>
            <person name="Viragh M."/>
            <person name="Kuo A."/>
            <person name="Thoen E."/>
            <person name="Andreopoulos B."/>
            <person name="Lu D."/>
            <person name="Skrede I."/>
            <person name="Drula E."/>
            <person name="Henrissat B."/>
            <person name="Morin E."/>
            <person name="Kohler A."/>
            <person name="Barry K."/>
            <person name="LaButti K."/>
            <person name="Morin E."/>
            <person name="Salamov A."/>
            <person name="Lipzen A."/>
            <person name="Mereny Z."/>
            <person name="Hegedus B."/>
            <person name="Baldrian P."/>
            <person name="Stursova M."/>
            <person name="Weitz H."/>
            <person name="Taylor A."/>
            <person name="Grigoriev I.V."/>
            <person name="Nagy L.G."/>
            <person name="Martin F."/>
            <person name="Kauserud H."/>
        </authorList>
    </citation>
    <scope>NUCLEOTIDE SEQUENCE</scope>
    <source>
        <strain evidence="2">CBHHK182m</strain>
    </source>
</reference>